<name>A0A382TUD4_9ZZZZ</name>
<sequence>TNPAGETAEEKVVVKITDVNDAPTLTFDGTKLQTSDTSLPVKLTNIVGNGDGTYTADIEVNPSFASFEALAGFTFWFSFDETKMTFSEDDIAITAGGSFEQVSLSADGSIKVLSLHSGTNTLEAGKIGTITFTATAGSGDLPITIEAQLTGGDKDSIDAVNSSVDTTVYQFTLVRTDVDYESPVDADANNVYNVTVQASDGVNPTTQDIQVTVTDDPETGRTVSSTFAEGINDADIDDDNASDGNVLDNGTGFINFSLWATEFDINSITLPETVMDEMVSESFDLSNLNGLLGFQTDS</sequence>
<dbReference type="InterPro" id="IPR008965">
    <property type="entry name" value="CBM2/CBM3_carb-bd_dom_sf"/>
</dbReference>
<reference evidence="1" key="1">
    <citation type="submission" date="2018-05" db="EMBL/GenBank/DDBJ databases">
        <authorList>
            <person name="Lanie J.A."/>
            <person name="Ng W.-L."/>
            <person name="Kazmierczak K.M."/>
            <person name="Andrzejewski T.M."/>
            <person name="Davidsen T.M."/>
            <person name="Wayne K.J."/>
            <person name="Tettelin H."/>
            <person name="Glass J.I."/>
            <person name="Rusch D."/>
            <person name="Podicherti R."/>
            <person name="Tsui H.-C.T."/>
            <person name="Winkler M.E."/>
        </authorList>
    </citation>
    <scope>NUCLEOTIDE SEQUENCE</scope>
</reference>
<evidence type="ECO:0000313" key="1">
    <source>
        <dbReference type="EMBL" id="SVD25666.1"/>
    </source>
</evidence>
<evidence type="ECO:0008006" key="2">
    <source>
        <dbReference type="Google" id="ProtNLM"/>
    </source>
</evidence>
<dbReference type="EMBL" id="UINC01139240">
    <property type="protein sequence ID" value="SVD25666.1"/>
    <property type="molecule type" value="Genomic_DNA"/>
</dbReference>
<dbReference type="GO" id="GO:0030246">
    <property type="term" value="F:carbohydrate binding"/>
    <property type="evidence" value="ECO:0007669"/>
    <property type="project" value="InterPro"/>
</dbReference>
<feature type="non-terminal residue" evidence="1">
    <location>
        <position position="298"/>
    </location>
</feature>
<dbReference type="SUPFAM" id="SSF49384">
    <property type="entry name" value="Carbohydrate-binding domain"/>
    <property type="match status" value="1"/>
</dbReference>
<dbReference type="Gene3D" id="2.60.40.60">
    <property type="entry name" value="Cadherins"/>
    <property type="match status" value="1"/>
</dbReference>
<dbReference type="AlphaFoldDB" id="A0A382TUD4"/>
<organism evidence="1">
    <name type="scientific">marine metagenome</name>
    <dbReference type="NCBI Taxonomy" id="408172"/>
    <lineage>
        <taxon>unclassified sequences</taxon>
        <taxon>metagenomes</taxon>
        <taxon>ecological metagenomes</taxon>
    </lineage>
</organism>
<protein>
    <recommendedName>
        <fullName evidence="2">Cadherin domain-containing protein</fullName>
    </recommendedName>
</protein>
<accession>A0A382TUD4</accession>
<gene>
    <name evidence="1" type="ORF">METZ01_LOCUS378520</name>
</gene>
<proteinExistence type="predicted"/>
<feature type="non-terminal residue" evidence="1">
    <location>
        <position position="1"/>
    </location>
</feature>